<proteinExistence type="inferred from homology"/>
<dbReference type="PROSITE" id="PS50263">
    <property type="entry name" value="CN_HYDROLASE"/>
    <property type="match status" value="1"/>
</dbReference>
<feature type="domain" description="CN hydrolase" evidence="2">
    <location>
        <begin position="222"/>
        <end position="477"/>
    </location>
</feature>
<dbReference type="InterPro" id="IPR001110">
    <property type="entry name" value="UPF0012_CS"/>
</dbReference>
<dbReference type="GO" id="GO:0016747">
    <property type="term" value="F:acyltransferase activity, transferring groups other than amino-acyl groups"/>
    <property type="evidence" value="ECO:0007669"/>
    <property type="project" value="InterPro"/>
</dbReference>
<dbReference type="Pfam" id="PF00795">
    <property type="entry name" value="CN_hydrolase"/>
    <property type="match status" value="1"/>
</dbReference>
<sequence length="512" mass="58536">MDANHVEIRHLTNQDMTELRAASEEVYQTGPLLTWTADIVDTLLTKFPEGQICVCVDGKVVGCAFSLIIDYSKFSDDHTYEQIISGFSFDNHDPNGDVLYGIEVFIHPDYRGLRLARRLYDVRKELCENLNLRAIMAGGRMPNYEQHADTLTAKQYIEKVKRKELYDPVLSFQLANGFHVRKLLKGYIPGDVESQEYATLLEWLNIYYTKSVKLINAPKAEVRLGLVQWQMRSMENIEKLFEQMEFFVDAVSDYKSDFILFPELFAAPLMAHYNHLSVTESIRQLAKYTETIRDKFVDFAIAYNINIITGSMPYLIDGKLYNSGFLCRRDGSWEQYDKVHVTPAEKRNWAMTGGSKVEVFDTDCGKIGIMICYDVEFPEYARLLSDQGMNILFVPFLTDTQNGYTRVRHCAMARAIENECYVAIAGAVGNLARVNNMDIQYAQSALFTPSDFSFPTTGIKAEATPNSEMLLIVDVNLDLLKELHTHGSVHTMKDRRHDVYQLSLVNPPKIKK</sequence>
<dbReference type="InterPro" id="IPR016181">
    <property type="entry name" value="Acyl_CoA_acyltransferase"/>
</dbReference>
<dbReference type="GO" id="GO:0016787">
    <property type="term" value="F:hydrolase activity"/>
    <property type="evidence" value="ECO:0007669"/>
    <property type="project" value="UniProtKB-KW"/>
</dbReference>
<reference evidence="4 5" key="1">
    <citation type="submission" date="2015-03" db="EMBL/GenBank/DDBJ databases">
        <title>Draft genome sequences of two protease-producing strains of Arsukibacterium isolated from two cold and alkaline environments.</title>
        <authorList>
            <person name="Lylloff J.E."/>
            <person name="Skov L.B."/>
            <person name="Jepsen M."/>
            <person name="Hallin P.F."/>
            <person name="Sorensen S.J."/>
            <person name="Stougaard P."/>
            <person name="Glaring M.A."/>
        </authorList>
    </citation>
    <scope>NUCLEOTIDE SEQUENCE [LARGE SCALE GENOMIC DNA]</scope>
    <source>
        <strain evidence="4 5">GCM72</strain>
    </source>
</reference>
<dbReference type="SUPFAM" id="SSF56317">
    <property type="entry name" value="Carbon-nitrogen hydrolase"/>
    <property type="match status" value="1"/>
</dbReference>
<dbReference type="SUPFAM" id="SSF55729">
    <property type="entry name" value="Acyl-CoA N-acyltransferases (Nat)"/>
    <property type="match status" value="1"/>
</dbReference>
<evidence type="ECO:0000313" key="4">
    <source>
        <dbReference type="EMBL" id="KKO46806.1"/>
    </source>
</evidence>
<dbReference type="RefSeq" id="WP_046556053.1">
    <property type="nucleotide sequence ID" value="NZ_LAHO01000002.1"/>
</dbReference>
<evidence type="ECO:0000313" key="5">
    <source>
        <dbReference type="Proteomes" id="UP000034228"/>
    </source>
</evidence>
<dbReference type="OrthoDB" id="9811121at2"/>
<dbReference type="CDD" id="cd04301">
    <property type="entry name" value="NAT_SF"/>
    <property type="match status" value="1"/>
</dbReference>
<dbReference type="InterPro" id="IPR036526">
    <property type="entry name" value="C-N_Hydrolase_sf"/>
</dbReference>
<dbReference type="PROSITE" id="PS01227">
    <property type="entry name" value="UPF0012"/>
    <property type="match status" value="1"/>
</dbReference>
<dbReference type="Proteomes" id="UP000034228">
    <property type="component" value="Unassembled WGS sequence"/>
</dbReference>
<comment type="similarity">
    <text evidence="1">Belongs to the carbon-nitrogen hydrolase superfamily. NIT1/NIT2 family.</text>
</comment>
<feature type="domain" description="N-acetyltransferase" evidence="3">
    <location>
        <begin position="6"/>
        <end position="202"/>
    </location>
</feature>
<dbReference type="STRING" id="336831.WG68_02335"/>
<dbReference type="Pfam" id="PF00583">
    <property type="entry name" value="Acetyltransf_1"/>
    <property type="match status" value="1"/>
</dbReference>
<keyword evidence="4" id="KW-0378">Hydrolase</keyword>
<dbReference type="PROSITE" id="PS51186">
    <property type="entry name" value="GNAT"/>
    <property type="match status" value="1"/>
</dbReference>
<protein>
    <submittedName>
        <fullName evidence="4">Carbon-nitrogen hydrolase</fullName>
    </submittedName>
</protein>
<accession>A0A0M2V868</accession>
<dbReference type="PATRIC" id="fig|336831.14.peg.3626"/>
<dbReference type="EMBL" id="LAHO01000002">
    <property type="protein sequence ID" value="KKO46806.1"/>
    <property type="molecule type" value="Genomic_DNA"/>
</dbReference>
<evidence type="ECO:0000256" key="1">
    <source>
        <dbReference type="ARBA" id="ARBA00010613"/>
    </source>
</evidence>
<comment type="caution">
    <text evidence="4">The sequence shown here is derived from an EMBL/GenBank/DDBJ whole genome shotgun (WGS) entry which is preliminary data.</text>
</comment>
<gene>
    <name evidence="4" type="ORF">WG68_02335</name>
</gene>
<organism evidence="4 5">
    <name type="scientific">Arsukibacterium ikkense</name>
    <dbReference type="NCBI Taxonomy" id="336831"/>
    <lineage>
        <taxon>Bacteria</taxon>
        <taxon>Pseudomonadati</taxon>
        <taxon>Pseudomonadota</taxon>
        <taxon>Gammaproteobacteria</taxon>
        <taxon>Chromatiales</taxon>
        <taxon>Chromatiaceae</taxon>
        <taxon>Arsukibacterium</taxon>
    </lineage>
</organism>
<dbReference type="PANTHER" id="PTHR23088:SF50">
    <property type="entry name" value="HYDROLASE YHCX"/>
    <property type="match status" value="1"/>
</dbReference>
<dbReference type="PANTHER" id="PTHR23088">
    <property type="entry name" value="NITRILASE-RELATED"/>
    <property type="match status" value="1"/>
</dbReference>
<dbReference type="CDD" id="cd07574">
    <property type="entry name" value="nitrilase_Rim1_like"/>
    <property type="match status" value="1"/>
</dbReference>
<keyword evidence="5" id="KW-1185">Reference proteome</keyword>
<dbReference type="InterPro" id="IPR000182">
    <property type="entry name" value="GNAT_dom"/>
</dbReference>
<dbReference type="InterPro" id="IPR003010">
    <property type="entry name" value="C-N_Hydrolase"/>
</dbReference>
<evidence type="ECO:0000259" key="3">
    <source>
        <dbReference type="PROSITE" id="PS51186"/>
    </source>
</evidence>
<dbReference type="AlphaFoldDB" id="A0A0M2V868"/>
<dbReference type="Gene3D" id="3.40.630.30">
    <property type="match status" value="1"/>
</dbReference>
<dbReference type="Gene3D" id="3.60.110.10">
    <property type="entry name" value="Carbon-nitrogen hydrolase"/>
    <property type="match status" value="1"/>
</dbReference>
<name>A0A0M2V868_9GAMM</name>
<evidence type="ECO:0000259" key="2">
    <source>
        <dbReference type="PROSITE" id="PS50263"/>
    </source>
</evidence>